<keyword evidence="2" id="KW-1185">Reference proteome</keyword>
<dbReference type="InterPro" id="IPR014756">
    <property type="entry name" value="Ig_E-set"/>
</dbReference>
<dbReference type="RefSeq" id="XP_060675795.1">
    <property type="nucleotide sequence ID" value="XM_060819812.1"/>
</dbReference>
<protein>
    <submittedName>
        <fullName evidence="3">Pullulanase 1, chloroplastic-like</fullName>
    </submittedName>
</protein>
<organism evidence="2 3">
    <name type="scientific">Ziziphus jujuba</name>
    <name type="common">Chinese jujube</name>
    <name type="synonym">Ziziphus sativa</name>
    <dbReference type="NCBI Taxonomy" id="326968"/>
    <lineage>
        <taxon>Eukaryota</taxon>
        <taxon>Viridiplantae</taxon>
        <taxon>Streptophyta</taxon>
        <taxon>Embryophyta</taxon>
        <taxon>Tracheophyta</taxon>
        <taxon>Spermatophyta</taxon>
        <taxon>Magnoliopsida</taxon>
        <taxon>eudicotyledons</taxon>
        <taxon>Gunneridae</taxon>
        <taxon>Pentapetalae</taxon>
        <taxon>rosids</taxon>
        <taxon>fabids</taxon>
        <taxon>Rosales</taxon>
        <taxon>Rhamnaceae</taxon>
        <taxon>Paliureae</taxon>
        <taxon>Ziziphus</taxon>
    </lineage>
</organism>
<dbReference type="SUPFAM" id="SSF51445">
    <property type="entry name" value="(Trans)glycosidases"/>
    <property type="match status" value="1"/>
</dbReference>
<dbReference type="InterPro" id="IPR013783">
    <property type="entry name" value="Ig-like_fold"/>
</dbReference>
<dbReference type="Gene3D" id="3.20.20.80">
    <property type="entry name" value="Glycosidases"/>
    <property type="match status" value="2"/>
</dbReference>
<comment type="similarity">
    <text evidence="1">Belongs to the glycosyl hydrolase 13 family.</text>
</comment>
<dbReference type="Gene3D" id="2.60.40.10">
    <property type="entry name" value="Immunoglobulins"/>
    <property type="match status" value="1"/>
</dbReference>
<dbReference type="Gene3D" id="2.60.40.1130">
    <property type="entry name" value="Rab geranylgeranyltransferase alpha-subunit, insert domain"/>
    <property type="match status" value="2"/>
</dbReference>
<name>A0ABM4AGF0_ZIZJJ</name>
<evidence type="ECO:0000313" key="2">
    <source>
        <dbReference type="Proteomes" id="UP001652623"/>
    </source>
</evidence>
<reference evidence="3" key="1">
    <citation type="submission" date="2025-08" db="UniProtKB">
        <authorList>
            <consortium name="RefSeq"/>
        </authorList>
    </citation>
    <scope>IDENTIFICATION</scope>
    <source>
        <tissue evidence="3">Seedling</tissue>
    </source>
</reference>
<gene>
    <name evidence="3" type="primary">LOC132805054</name>
</gene>
<proteinExistence type="inferred from homology"/>
<dbReference type="GeneID" id="132805054"/>
<accession>A0ABM4AGF0</accession>
<evidence type="ECO:0000313" key="3">
    <source>
        <dbReference type="RefSeq" id="XP_060675795.1"/>
    </source>
</evidence>
<dbReference type="PANTHER" id="PTHR43002">
    <property type="entry name" value="GLYCOGEN DEBRANCHING ENZYME"/>
    <property type="match status" value="1"/>
</dbReference>
<sequence>MSSQASLSTSEFQDGLLYSIAYWVTESIIAWNVDVGNDCCYLLASQDVKVKLEEDNYGFQQRDYRAFRLPPGLDFRPLLKCHLAVATFCSKHILQLFLYYSFLNNALLKDIERYKVNALLKYVRSSFITTDGKCCKVTGLQLPGVLDELFSYSGPLGALCLSCSLFLWVRSAQEVWACIYIDGSADNPQENIWLEEYNGAWSTKGPEGWESCYYVYELSVYHPSPQKIQKCYANDPYARGLSSDAQQTLFVNRGSDTLKPEGWYKLSDKKTALDSFSDISIYELQIRDFSAHHHTVEPKSRGGYLTFTLQEFADSKTLKKFPSDSPQQALITAIRNDDGFNPVFRGVPKGSYASNPNGSCCIIECRKMVQIVPGYYLRRNTDGFIENSTCMNNTASEHFMVERLIIDDLLYWTVDCKVGGFSSDLVGHIMKRAMLRNSDQFSFV</sequence>
<dbReference type="InterPro" id="IPR017853">
    <property type="entry name" value="GH"/>
</dbReference>
<dbReference type="Proteomes" id="UP001652623">
    <property type="component" value="Chromosome 8"/>
</dbReference>
<evidence type="ECO:0000256" key="1">
    <source>
        <dbReference type="ARBA" id="ARBA00008061"/>
    </source>
</evidence>
<dbReference type="SUPFAM" id="SSF81296">
    <property type="entry name" value="E set domains"/>
    <property type="match status" value="2"/>
</dbReference>